<evidence type="ECO:0000256" key="1">
    <source>
        <dbReference type="SAM" id="SignalP"/>
    </source>
</evidence>
<dbReference type="Pfam" id="PF18939">
    <property type="entry name" value="DUF5686"/>
    <property type="match status" value="1"/>
</dbReference>
<dbReference type="Gene3D" id="2.60.40.1120">
    <property type="entry name" value="Carboxypeptidase-like, regulatory domain"/>
    <property type="match status" value="1"/>
</dbReference>
<reference evidence="3" key="1">
    <citation type="submission" date="2016-11" db="EMBL/GenBank/DDBJ databases">
        <authorList>
            <person name="Varghese N."/>
            <person name="Submissions S."/>
        </authorList>
    </citation>
    <scope>NUCLEOTIDE SEQUENCE [LARGE SCALE GENOMIC DNA]</scope>
    <source>
        <strain evidence="3">ACAM 48</strain>
    </source>
</reference>
<dbReference type="Proteomes" id="UP000190235">
    <property type="component" value="Chromosome I"/>
</dbReference>
<keyword evidence="1" id="KW-0732">Signal</keyword>
<dbReference type="EMBL" id="LT670848">
    <property type="protein sequence ID" value="SHM37508.1"/>
    <property type="molecule type" value="Genomic_DNA"/>
</dbReference>
<organism evidence="2 3">
    <name type="scientific">Salegentibacter salegens</name>
    <dbReference type="NCBI Taxonomy" id="143223"/>
    <lineage>
        <taxon>Bacteria</taxon>
        <taxon>Pseudomonadati</taxon>
        <taxon>Bacteroidota</taxon>
        <taxon>Flavobacteriia</taxon>
        <taxon>Flavobacteriales</taxon>
        <taxon>Flavobacteriaceae</taxon>
        <taxon>Salegentibacter</taxon>
    </lineage>
</organism>
<sequence length="832" mass="96120">MMTKVNFLPLFLLMCCTMLMAQTKVGGVVKDQNGEALPFVNVIFNNSSVGTTSGENGKFYLQSENNHTELKISFIGYKTEIIQLQQKTNLDMEIVLDEETSNLDEVRILRGKTSKKNNPAIDILKKIWENKRDNGVSAFKQYQYKKYEKLEFDLDGIDSSVVKNPVFNGMEFIFDYADTNRISGKTILPVFINESVSKVYGDNVENQKREDLIGNKNSGFEQNQNLIAAVKDVYDEYNVYNNYIKVFDKSFVSPLSTTGINNYNYILSDSAYIDNKWCYNIIYYPRRENELTFKGDFWVNDTTWAVKKINLDASRDANINWVKELYIEQEFEVLNDSVFIIFKDYFQANFSLTKKESSKGVYAKRTRVFEEYQFDIKKEEDFYDKRAYKFNEEVYKRDTDFWEENRLEKLNREEEDIYVMLDSLTKVPAFKRIYDIATIAESGYVEFNGWDFGPVYSLFDYNQVEGFRTRVGGRTYFGQHDPWRVEGYLAYGFKDNKFKYGISGKWLLDARSRLIVSAGKRRDIDQLGASLTNNTTDVLGRSLASSGLVSVGDNDKLSNIDLSTFNLEIEPWYNFNVRVGASYRELSSASPAFSLDYYTDENFTETASEIKQTEISTTFTYTPKRQTSGFGVERNVVNEEEFPTFFLNYSLGLKDVFNSDFDYKRLQFFYDQPLRIGGFGRANASLEAGKTFGAVPLGLLNVVPGNQTYFAMYNSFPVLNFYEFVTDTYVSAHFNHNFNGRLFARIPLLRELNLRELVGVRAVWGEISEENKALNASGIPLRAPNKEPYYEYSFGVGNILKFLSLEAHFRGNYLEIPESRDFAITASFGFHF</sequence>
<feature type="signal peptide" evidence="1">
    <location>
        <begin position="1"/>
        <end position="21"/>
    </location>
</feature>
<dbReference type="AlphaFoldDB" id="A0A1M7IA84"/>
<evidence type="ECO:0000313" key="3">
    <source>
        <dbReference type="Proteomes" id="UP000190235"/>
    </source>
</evidence>
<name>A0A1M7IA84_9FLAO</name>
<dbReference type="InterPro" id="IPR008969">
    <property type="entry name" value="CarboxyPept-like_regulatory"/>
</dbReference>
<feature type="chain" id="PRO_5013201077" evidence="1">
    <location>
        <begin position="22"/>
        <end position="832"/>
    </location>
</feature>
<dbReference type="STRING" id="143223.SAMN05878281_0472"/>
<gene>
    <name evidence="2" type="ORF">SAMN05878281_0472</name>
</gene>
<accession>A0A1M7IA84</accession>
<evidence type="ECO:0000313" key="2">
    <source>
        <dbReference type="EMBL" id="SHM37508.1"/>
    </source>
</evidence>
<keyword evidence="3" id="KW-1185">Reference proteome</keyword>
<dbReference type="SUPFAM" id="SSF49464">
    <property type="entry name" value="Carboxypeptidase regulatory domain-like"/>
    <property type="match status" value="1"/>
</dbReference>
<proteinExistence type="predicted"/>
<dbReference type="Pfam" id="PF13715">
    <property type="entry name" value="CarbopepD_reg_2"/>
    <property type="match status" value="1"/>
</dbReference>
<dbReference type="InterPro" id="IPR043741">
    <property type="entry name" value="DUF5686"/>
</dbReference>
<protein>
    <submittedName>
        <fullName evidence="2">CarboxypepD_reg-like domain-containing protein</fullName>
    </submittedName>
</protein>